<feature type="compositionally biased region" description="Polar residues" evidence="1">
    <location>
        <begin position="54"/>
        <end position="63"/>
    </location>
</feature>
<feature type="compositionally biased region" description="Polar residues" evidence="1">
    <location>
        <begin position="37"/>
        <end position="47"/>
    </location>
</feature>
<organism evidence="2 3">
    <name type="scientific">Phytophthora megakarya</name>
    <dbReference type="NCBI Taxonomy" id="4795"/>
    <lineage>
        <taxon>Eukaryota</taxon>
        <taxon>Sar</taxon>
        <taxon>Stramenopiles</taxon>
        <taxon>Oomycota</taxon>
        <taxon>Peronosporomycetes</taxon>
        <taxon>Peronosporales</taxon>
        <taxon>Peronosporaceae</taxon>
        <taxon>Phytophthora</taxon>
    </lineage>
</organism>
<dbReference type="AlphaFoldDB" id="A0A225V8T2"/>
<sequence length="79" mass="9093">MEWRKERCIDQRITRESLGVTIRALLEEAGLLRSPNKRSPNTKSQDTPPHPSGNIASHWSSDGSFHRMPEGFEFPHLMH</sequence>
<evidence type="ECO:0000313" key="3">
    <source>
        <dbReference type="Proteomes" id="UP000198211"/>
    </source>
</evidence>
<dbReference type="Proteomes" id="UP000198211">
    <property type="component" value="Unassembled WGS sequence"/>
</dbReference>
<name>A0A225V8T2_9STRA</name>
<feature type="region of interest" description="Disordered" evidence="1">
    <location>
        <begin position="29"/>
        <end position="64"/>
    </location>
</feature>
<evidence type="ECO:0000313" key="2">
    <source>
        <dbReference type="EMBL" id="OWZ01298.1"/>
    </source>
</evidence>
<proteinExistence type="predicted"/>
<evidence type="ECO:0000256" key="1">
    <source>
        <dbReference type="SAM" id="MobiDB-lite"/>
    </source>
</evidence>
<comment type="caution">
    <text evidence="2">The sequence shown here is derived from an EMBL/GenBank/DDBJ whole genome shotgun (WGS) entry which is preliminary data.</text>
</comment>
<reference evidence="3" key="1">
    <citation type="submission" date="2017-03" db="EMBL/GenBank/DDBJ databases">
        <title>Phytopthora megakarya and P. palmivora, two closely related causual agents of cacao black pod achieved similar genome size and gene model numbers by different mechanisms.</title>
        <authorList>
            <person name="Ali S."/>
            <person name="Shao J."/>
            <person name="Larry D.J."/>
            <person name="Kronmiller B."/>
            <person name="Shen D."/>
            <person name="Strem M.D."/>
            <person name="Melnick R.L."/>
            <person name="Guiltinan M.J."/>
            <person name="Tyler B.M."/>
            <person name="Meinhardt L.W."/>
            <person name="Bailey B.A."/>
        </authorList>
    </citation>
    <scope>NUCLEOTIDE SEQUENCE [LARGE SCALE GENOMIC DNA]</scope>
    <source>
        <strain evidence="3">zdho120</strain>
    </source>
</reference>
<protein>
    <submittedName>
        <fullName evidence="2">Uncharacterized protein</fullName>
    </submittedName>
</protein>
<gene>
    <name evidence="2" type="ORF">PHMEG_00027346</name>
</gene>
<keyword evidence="3" id="KW-1185">Reference proteome</keyword>
<accession>A0A225V8T2</accession>
<dbReference type="EMBL" id="NBNE01006953">
    <property type="protein sequence ID" value="OWZ01298.1"/>
    <property type="molecule type" value="Genomic_DNA"/>
</dbReference>